<dbReference type="EMBL" id="CP014841">
    <property type="protein sequence ID" value="AND71075.1"/>
    <property type="molecule type" value="Genomic_DNA"/>
</dbReference>
<evidence type="ECO:0000259" key="2">
    <source>
        <dbReference type="Pfam" id="PF00534"/>
    </source>
</evidence>
<sequence>MHLRGVNSGVRIVLDLQAYQSPGSRRRGIGRYSLALAKAMAADARGHEIILLLNAAMGDATELIRSQFDGLLPQARIRTWEAVGPVAQATPANAFRRGASERLRVEAIKALRPDVVHVSSLFEGFTNEVVGTVPGDSPWLNAVTLYDLIPLVHKSAYLPTAEAARWYAEKIEHLRRADLLLGISRYSCSEAGELLHIPAARLANISGAADEIFVRQGDTDSFRYRVMSRYGLWRPFVMYTGGFDSRKNIGALIRAFALLPPALRCAHQLVIVGDPPPRERAELDELVRGLELGADEVVFAGYVPDDDLVKLYNICALYVFPSLQEGFGLPALEAMCSGAVVIGSNTSSLPEVIGCEEALFDPYRHQAIAAKMIQALTDESMRARLLAHAERQCREFSWRETARRALDAFELAVERRRGENRTAAPSGAAEQKSMLTARAAFLPAPRVQPGAPLAAAMEVYADADCDGVAADGSLESFARAYAAGDFGRVVLELGDDVYCAKTLGFAAEGAVDIVVRDRTFGKPLHALAQSEEGRAIVLALLYASGGYPALKAAIDGEFAESIVGPLVNIDSLTTLGRSQVVAAPPGGDLGGASMAWRDAARHAIDALVQRERAVHGPASPGEGEWQRIASALAANAPASRSTPQWLVDISNLAVHDAGTGIQRVVRHVLDELMASPPAGFRVEPVRLGDDGILRYAYEYCARRYFPGYPLPPDEAVACSAGDVYLGLDLGAHLVPQNIELFRGMRNRGVQLHFVVYDLLPLLRPDCFDPPGLPLFRAWYEAVAEVADGALCISAAVADELECWLHQCRPERLRPLGIGWFHLGADLAPTVPSAMAGEQPDQALAALGKRPTFLMVGTVEPRKGHAQALAAFEELWGDGVEVNLVVIGKRGWLVDDLLASMASHPMRGERFFWFERADDQLLLSAYRRASALIMASEGEGFGLPLIEAAHHGVPLLARDLPVFREIAAEHALYFAGYEAEAIAVAVRRWLDLDAEGQAPQSAGMTWNTWKKATDRLVEVIQEGHWTHRWMPTPLRRYAAFDYRLAIEAGRLERGRIMSSGCAGILLQGPRVPYKAGRYVLSIAWGGKLTGTVEVCSADGTRIHAERSIAAADVRVGEADTTRFDFVLNIDVKDLEIRIRANDGDEGWIAGIEVQPVVPAQGRRS</sequence>
<dbReference type="PANTHER" id="PTHR46401:SF2">
    <property type="entry name" value="GLYCOSYLTRANSFERASE WBBK-RELATED"/>
    <property type="match status" value="1"/>
</dbReference>
<name>A0A169GYL7_9GAMM</name>
<evidence type="ECO:0000256" key="1">
    <source>
        <dbReference type="ARBA" id="ARBA00022679"/>
    </source>
</evidence>
<accession>A0A169GYL7</accession>
<dbReference type="GO" id="GO:0016757">
    <property type="term" value="F:glycosyltransferase activity"/>
    <property type="evidence" value="ECO:0007669"/>
    <property type="project" value="InterPro"/>
</dbReference>
<evidence type="ECO:0000313" key="3">
    <source>
        <dbReference type="EMBL" id="AND71075.1"/>
    </source>
</evidence>
<evidence type="ECO:0000313" key="4">
    <source>
        <dbReference type="Proteomes" id="UP000077255"/>
    </source>
</evidence>
<reference evidence="3 4" key="1">
    <citation type="submission" date="2016-02" db="EMBL/GenBank/DDBJ databases">
        <title>Complete genome sequencing and analysis of ATSB10, Dyella thiooxydans isolated from rhizosphere soil of sunflower (Helianthus annuus L.).</title>
        <authorList>
            <person name="Lee Y."/>
            <person name="Hwangbo K."/>
            <person name="Chung H."/>
            <person name="Yoo J."/>
            <person name="Kim K.Y."/>
            <person name="Sa T.M."/>
            <person name="Um Y."/>
            <person name="Madhaiyan M."/>
        </authorList>
    </citation>
    <scope>NUCLEOTIDE SEQUENCE [LARGE SCALE GENOMIC DNA]</scope>
    <source>
        <strain evidence="3 4">ATSB10</strain>
    </source>
</reference>
<keyword evidence="4" id="KW-1185">Reference proteome</keyword>
<dbReference type="AlphaFoldDB" id="A0A169GYL7"/>
<dbReference type="KEGG" id="dtx:ATSB10_36210"/>
<protein>
    <recommendedName>
        <fullName evidence="2">Glycosyl transferase family 1 domain-containing protein</fullName>
    </recommendedName>
</protein>
<dbReference type="Pfam" id="PF00534">
    <property type="entry name" value="Glycos_transf_1"/>
    <property type="match status" value="2"/>
</dbReference>
<proteinExistence type="predicted"/>
<keyword evidence="1" id="KW-0808">Transferase</keyword>
<dbReference type="OrthoDB" id="9801609at2"/>
<dbReference type="CDD" id="cd03809">
    <property type="entry name" value="GT4_MtfB-like"/>
    <property type="match status" value="2"/>
</dbReference>
<dbReference type="PANTHER" id="PTHR46401">
    <property type="entry name" value="GLYCOSYLTRANSFERASE WBBK-RELATED"/>
    <property type="match status" value="1"/>
</dbReference>
<dbReference type="GO" id="GO:0009103">
    <property type="term" value="P:lipopolysaccharide biosynthetic process"/>
    <property type="evidence" value="ECO:0007669"/>
    <property type="project" value="TreeGrafter"/>
</dbReference>
<dbReference type="InterPro" id="IPR001296">
    <property type="entry name" value="Glyco_trans_1"/>
</dbReference>
<dbReference type="PATRIC" id="fig|445710.3.peg.3620"/>
<feature type="domain" description="Glycosyl transferase family 1" evidence="2">
    <location>
        <begin position="235"/>
        <end position="389"/>
    </location>
</feature>
<organism evidence="3 4">
    <name type="scientific">Dyella thiooxydans</name>
    <dbReference type="NCBI Taxonomy" id="445710"/>
    <lineage>
        <taxon>Bacteria</taxon>
        <taxon>Pseudomonadati</taxon>
        <taxon>Pseudomonadota</taxon>
        <taxon>Gammaproteobacteria</taxon>
        <taxon>Lysobacterales</taxon>
        <taxon>Rhodanobacteraceae</taxon>
        <taxon>Dyella</taxon>
    </lineage>
</organism>
<dbReference type="Gene3D" id="3.40.50.2000">
    <property type="entry name" value="Glycogen Phosphorylase B"/>
    <property type="match status" value="3"/>
</dbReference>
<dbReference type="SUPFAM" id="SSF53756">
    <property type="entry name" value="UDP-Glycosyltransferase/glycogen phosphorylase"/>
    <property type="match status" value="2"/>
</dbReference>
<dbReference type="Proteomes" id="UP000077255">
    <property type="component" value="Chromosome"/>
</dbReference>
<feature type="domain" description="Glycosyl transferase family 1" evidence="2">
    <location>
        <begin position="843"/>
        <end position="992"/>
    </location>
</feature>
<dbReference type="STRING" id="445710.ATSB10_36210"/>
<gene>
    <name evidence="3" type="ORF">ATSB10_36210</name>
</gene>